<dbReference type="InterPro" id="IPR038084">
    <property type="entry name" value="PduO/GlcC-like_sf"/>
</dbReference>
<accession>A0ABS7RNE1</accession>
<organism evidence="1 2">
    <name type="scientific">Nocardioides jiangsuensis</name>
    <dbReference type="NCBI Taxonomy" id="2866161"/>
    <lineage>
        <taxon>Bacteria</taxon>
        <taxon>Bacillati</taxon>
        <taxon>Actinomycetota</taxon>
        <taxon>Actinomycetes</taxon>
        <taxon>Propionibacteriales</taxon>
        <taxon>Nocardioidaceae</taxon>
        <taxon>Nocardioides</taxon>
    </lineage>
</organism>
<dbReference type="SUPFAM" id="SSF51182">
    <property type="entry name" value="RmlC-like cupins"/>
    <property type="match status" value="1"/>
</dbReference>
<dbReference type="RefSeq" id="WP_221026370.1">
    <property type="nucleotide sequence ID" value="NZ_JAIEZQ010000003.1"/>
</dbReference>
<dbReference type="InterPro" id="IPR011051">
    <property type="entry name" value="RmlC_Cupin_sf"/>
</dbReference>
<comment type="caution">
    <text evidence="1">The sequence shown here is derived from an EMBL/GenBank/DDBJ whole genome shotgun (WGS) entry which is preliminary data.</text>
</comment>
<dbReference type="SUPFAM" id="SSF143744">
    <property type="entry name" value="GlcG-like"/>
    <property type="match status" value="2"/>
</dbReference>
<keyword evidence="2" id="KW-1185">Reference proteome</keyword>
<evidence type="ECO:0000313" key="1">
    <source>
        <dbReference type="EMBL" id="MBY9076573.1"/>
    </source>
</evidence>
<evidence type="ECO:0000313" key="2">
    <source>
        <dbReference type="Proteomes" id="UP000754710"/>
    </source>
</evidence>
<reference evidence="1 2" key="1">
    <citation type="submission" date="2021-08" db="EMBL/GenBank/DDBJ databases">
        <title>Nocardioides bacterium WL0053 sp. nov., isolated from the sediment.</title>
        <authorList>
            <person name="Wang L."/>
            <person name="Zhang D."/>
            <person name="Zhang A."/>
        </authorList>
    </citation>
    <scope>NUCLEOTIDE SEQUENCE [LARGE SCALE GENOMIC DNA]</scope>
    <source>
        <strain evidence="1 2">WL0053</strain>
    </source>
</reference>
<dbReference type="Gene3D" id="2.60.120.10">
    <property type="entry name" value="Jelly Rolls"/>
    <property type="match status" value="1"/>
</dbReference>
<dbReference type="EMBL" id="JAIEZQ010000003">
    <property type="protein sequence ID" value="MBY9076573.1"/>
    <property type="molecule type" value="Genomic_DNA"/>
</dbReference>
<dbReference type="Proteomes" id="UP000754710">
    <property type="component" value="Unassembled WGS sequence"/>
</dbReference>
<name>A0ABS7RNE1_9ACTN</name>
<dbReference type="PANTHER" id="PTHR34309:SF10">
    <property type="entry name" value="SLR1406 PROTEIN"/>
    <property type="match status" value="1"/>
</dbReference>
<protein>
    <submittedName>
        <fullName evidence="1">Heme-binding protein</fullName>
    </submittedName>
</protein>
<dbReference type="Gene3D" id="3.30.450.150">
    <property type="entry name" value="Haem-degrading domain"/>
    <property type="match status" value="2"/>
</dbReference>
<dbReference type="Pfam" id="PF03928">
    <property type="entry name" value="HbpS-like"/>
    <property type="match status" value="2"/>
</dbReference>
<dbReference type="InterPro" id="IPR005624">
    <property type="entry name" value="PduO/GlcC-like"/>
</dbReference>
<dbReference type="InterPro" id="IPR052517">
    <property type="entry name" value="GlcG_carb_metab_protein"/>
</dbReference>
<proteinExistence type="predicted"/>
<dbReference type="PANTHER" id="PTHR34309">
    <property type="entry name" value="SLR1406 PROTEIN"/>
    <property type="match status" value="1"/>
</dbReference>
<gene>
    <name evidence="1" type="ORF">K1X13_17190</name>
</gene>
<dbReference type="InterPro" id="IPR014710">
    <property type="entry name" value="RmlC-like_jellyroll"/>
</dbReference>
<sequence>MSATHNRRILDAAGATAVAEAAEQYARGHGHRVAIAVVDPWGHLLHLRRTEGAQIASDQVALDKARTAAIFVRPSREIEDQVTGGRLGALALHGAAALTGGIPIRVDGEVVGAIGTSGETPDEDEACSIAGTETAFSTVEVPALSYAVARKAAAAAGAVATARGVAPVVAIVDAGGEPVFLWRPVDAQVASVGVSMDKARTAAMFRRPSRDFEQQAAGGRPSALHLAGAVPLQGGMPISQDGHVIGAVGVSGASSADEDQELAEIATAAAAAADARHFPSDEVHRQFATGGLLLDNPAYKVDAGRRSGPGEVEFHEGVTDVVHVVEGRATVVTGGEMHDVREVAPGELRAASTDGGTAHEISPGDVLVVPSGVPHQFVDVSDPFLYLVAKVEA</sequence>